<proteinExistence type="predicted"/>
<organism evidence="2 3">
    <name type="scientific">Caerostris extrusa</name>
    <name type="common">Bark spider</name>
    <name type="synonym">Caerostris bankana</name>
    <dbReference type="NCBI Taxonomy" id="172846"/>
    <lineage>
        <taxon>Eukaryota</taxon>
        <taxon>Metazoa</taxon>
        <taxon>Ecdysozoa</taxon>
        <taxon>Arthropoda</taxon>
        <taxon>Chelicerata</taxon>
        <taxon>Arachnida</taxon>
        <taxon>Araneae</taxon>
        <taxon>Araneomorphae</taxon>
        <taxon>Entelegynae</taxon>
        <taxon>Araneoidea</taxon>
        <taxon>Araneidae</taxon>
        <taxon>Caerostris</taxon>
    </lineage>
</organism>
<evidence type="ECO:0000256" key="1">
    <source>
        <dbReference type="SAM" id="MobiDB-lite"/>
    </source>
</evidence>
<dbReference type="AlphaFoldDB" id="A0AAV4U9U3"/>
<reference evidence="2 3" key="1">
    <citation type="submission" date="2021-06" db="EMBL/GenBank/DDBJ databases">
        <title>Caerostris extrusa draft genome.</title>
        <authorList>
            <person name="Kono N."/>
            <person name="Arakawa K."/>
        </authorList>
    </citation>
    <scope>NUCLEOTIDE SEQUENCE [LARGE SCALE GENOMIC DNA]</scope>
</reference>
<protein>
    <submittedName>
        <fullName evidence="2">Uncharacterized protein</fullName>
    </submittedName>
</protein>
<evidence type="ECO:0000313" key="2">
    <source>
        <dbReference type="EMBL" id="GIY54496.1"/>
    </source>
</evidence>
<feature type="region of interest" description="Disordered" evidence="1">
    <location>
        <begin position="257"/>
        <end position="335"/>
    </location>
</feature>
<sequence>MSSIIDFSNMMSSLMNISSIRSSIMEFENIMISIMDFDTFPRADPEECGSPTHRRFPFAKFVDIRTSSFCSSVRVETESFGFRDQRLIPCTAKEMMSIRFAVICSLLVGVPFAASQSETGSNGSKPWFWNSTTSATDSQTADELSHKSTTSTTPSTTSPEVSTTESSPKNGSDTQIFSPGVLDSDAFLPANITDGRSSFLELFSDDFAPANITRGRSSKAMNLDLLGNIREGRILNDDPGNRKLSLQGFIPIVSFAGKDGDDDDDGAKSSSKKRVQEEDLYFNGPYPPIPIDDEEKTKAENYYSPSTESQKINRQGYQKKPSILRSNSLVLNSMT</sequence>
<name>A0AAV4U9U3_CAEEX</name>
<dbReference type="EMBL" id="BPLR01012515">
    <property type="protein sequence ID" value="GIY54496.1"/>
    <property type="molecule type" value="Genomic_DNA"/>
</dbReference>
<comment type="caution">
    <text evidence="2">The sequence shown here is derived from an EMBL/GenBank/DDBJ whole genome shotgun (WGS) entry which is preliminary data.</text>
</comment>
<feature type="region of interest" description="Disordered" evidence="1">
    <location>
        <begin position="138"/>
        <end position="176"/>
    </location>
</feature>
<accession>A0AAV4U9U3</accession>
<evidence type="ECO:0000313" key="3">
    <source>
        <dbReference type="Proteomes" id="UP001054945"/>
    </source>
</evidence>
<feature type="compositionally biased region" description="Polar residues" evidence="1">
    <location>
        <begin position="303"/>
        <end position="316"/>
    </location>
</feature>
<feature type="compositionally biased region" description="Low complexity" evidence="1">
    <location>
        <begin position="138"/>
        <end position="168"/>
    </location>
</feature>
<feature type="compositionally biased region" description="Polar residues" evidence="1">
    <location>
        <begin position="324"/>
        <end position="335"/>
    </location>
</feature>
<dbReference type="Proteomes" id="UP001054945">
    <property type="component" value="Unassembled WGS sequence"/>
</dbReference>
<gene>
    <name evidence="2" type="primary">AVEN_182283_1</name>
    <name evidence="2" type="ORF">CEXT_230672</name>
</gene>
<keyword evidence="3" id="KW-1185">Reference proteome</keyword>